<dbReference type="Pfam" id="PF11751">
    <property type="entry name" value="PorP_SprF"/>
    <property type="match status" value="1"/>
</dbReference>
<name>A0A4Q1K2K5_9FLAO</name>
<organism evidence="1 2">
    <name type="scientific">Flavobacterium amnicola</name>
    <dbReference type="NCBI Taxonomy" id="2506422"/>
    <lineage>
        <taxon>Bacteria</taxon>
        <taxon>Pseudomonadati</taxon>
        <taxon>Bacteroidota</taxon>
        <taxon>Flavobacteriia</taxon>
        <taxon>Flavobacteriales</taxon>
        <taxon>Flavobacteriaceae</taxon>
        <taxon>Flavobacterium</taxon>
    </lineage>
</organism>
<dbReference type="EMBL" id="SBKO01000002">
    <property type="protein sequence ID" value="RXR19014.1"/>
    <property type="molecule type" value="Genomic_DNA"/>
</dbReference>
<sequence>MNRLILNFSIYIALNIFTGNSLFGQNDAKLSIFNYNTLIYNPAFAGSNYGPDVTGIYSTQWMGFEGAPETQFLSAHTMFNNKNVGIGLSFLNDKAGPIKQQNIEGNVSYFLEVNRKVTISVGIKAGIRNFNADLKNLVVLNPQEQAYNTGNIYDMSMILGIGTYIFTDNAFVGFSVPSIFKQKYYNDKFTAVVTSEKQYYYINGGYKIDINQDFIFTPAFITRLTAGAPISTLGSLNLKWREKVAGGLNFELNSSIGAYFAIEALENFKVGYSYDTSINNSIKYNSGNHAIFLKYSIINPDSGKKCSCNLL</sequence>
<keyword evidence="2" id="KW-1185">Reference proteome</keyword>
<accession>A0A4Q1K2K5</accession>
<dbReference type="OrthoDB" id="1320396at2"/>
<evidence type="ECO:0000313" key="1">
    <source>
        <dbReference type="EMBL" id="RXR19014.1"/>
    </source>
</evidence>
<comment type="caution">
    <text evidence="1">The sequence shown here is derived from an EMBL/GenBank/DDBJ whole genome shotgun (WGS) entry which is preliminary data.</text>
</comment>
<dbReference type="NCBIfam" id="TIGR03519">
    <property type="entry name" value="T9SS_PorP_fam"/>
    <property type="match status" value="1"/>
</dbReference>
<dbReference type="Proteomes" id="UP000290283">
    <property type="component" value="Unassembled WGS sequence"/>
</dbReference>
<evidence type="ECO:0000313" key="2">
    <source>
        <dbReference type="Proteomes" id="UP000290283"/>
    </source>
</evidence>
<proteinExistence type="predicted"/>
<dbReference type="InterPro" id="IPR019861">
    <property type="entry name" value="PorP/SprF_Bacteroidetes"/>
</dbReference>
<dbReference type="AlphaFoldDB" id="A0A4Q1K2K5"/>
<gene>
    <name evidence="1" type="ORF">EQG63_06100</name>
</gene>
<dbReference type="RefSeq" id="WP_129435472.1">
    <property type="nucleotide sequence ID" value="NZ_SBKO01000002.1"/>
</dbReference>
<reference evidence="2" key="1">
    <citation type="submission" date="2019-01" db="EMBL/GenBank/DDBJ databases">
        <title>Cytophagaceae bacterium strain CAR-16.</title>
        <authorList>
            <person name="Chen W.-M."/>
        </authorList>
    </citation>
    <scope>NUCLEOTIDE SEQUENCE [LARGE SCALE GENOMIC DNA]</scope>
    <source>
        <strain evidence="2">LLJ-11</strain>
    </source>
</reference>
<protein>
    <submittedName>
        <fullName evidence="1">Type IX secretion system membrane protein PorP/SprF</fullName>
    </submittedName>
</protein>